<dbReference type="SUPFAM" id="SSF51306">
    <property type="entry name" value="LexA/Signal peptidase"/>
    <property type="match status" value="1"/>
</dbReference>
<evidence type="ECO:0000313" key="6">
    <source>
        <dbReference type="Proteomes" id="UP000243232"/>
    </source>
</evidence>
<keyword evidence="1" id="KW-0805">Transcription regulation</keyword>
<feature type="domain" description="HTH cro/C1-type" evidence="4">
    <location>
        <begin position="25"/>
        <end position="66"/>
    </location>
</feature>
<name>A0A1H2G332_9PSED</name>
<dbReference type="Proteomes" id="UP000243232">
    <property type="component" value="Chromosome I"/>
</dbReference>
<dbReference type="OrthoDB" id="9791537at2"/>
<dbReference type="PROSITE" id="PS50943">
    <property type="entry name" value="HTH_CROC1"/>
    <property type="match status" value="1"/>
</dbReference>
<gene>
    <name evidence="5" type="ORF">SAMN05216296_2002</name>
</gene>
<dbReference type="InterPro" id="IPR036286">
    <property type="entry name" value="LexA/Signal_pep-like_sf"/>
</dbReference>
<dbReference type="InterPro" id="IPR039418">
    <property type="entry name" value="LexA-like"/>
</dbReference>
<protein>
    <submittedName>
        <fullName evidence="5">Phage repressor protein C, contains Cro/C1-type HTH and peptisase s24 domains</fullName>
    </submittedName>
</protein>
<dbReference type="PANTHER" id="PTHR40661">
    <property type="match status" value="1"/>
</dbReference>
<evidence type="ECO:0000256" key="3">
    <source>
        <dbReference type="ARBA" id="ARBA00023163"/>
    </source>
</evidence>
<evidence type="ECO:0000256" key="1">
    <source>
        <dbReference type="ARBA" id="ARBA00023015"/>
    </source>
</evidence>
<dbReference type="RefSeq" id="WP_157718845.1">
    <property type="nucleotide sequence ID" value="NZ_LT629785.1"/>
</dbReference>
<reference evidence="6" key="1">
    <citation type="submission" date="2016-10" db="EMBL/GenBank/DDBJ databases">
        <authorList>
            <person name="Varghese N."/>
            <person name="Submissions S."/>
        </authorList>
    </citation>
    <scope>NUCLEOTIDE SEQUENCE [LARGE SCALE GENOMIC DNA]</scope>
    <source>
        <strain evidence="6">DSM 17875</strain>
    </source>
</reference>
<keyword evidence="2" id="KW-0238">DNA-binding</keyword>
<dbReference type="InterPro" id="IPR001387">
    <property type="entry name" value="Cro/C1-type_HTH"/>
</dbReference>
<dbReference type="EMBL" id="LT629785">
    <property type="protein sequence ID" value="SDU13994.1"/>
    <property type="molecule type" value="Genomic_DNA"/>
</dbReference>
<evidence type="ECO:0000313" key="5">
    <source>
        <dbReference type="EMBL" id="SDU13994.1"/>
    </source>
</evidence>
<sequence>MNITDRMTELLQARGVKPREVRRTLSNACGITYEAVRQWFAGDTANIKNEHLMSIALAFRTSVDWLLTGNGQRDFSTFKGSAAAEPLHEDAPRDTTGDEYFHRDDGLIPIFGTAKLEENGYFESVDFPATPENGFVRITSVDSGAYALKVIGDALQPRIRSGEFVLIEPNNPYITAGEEVLVQVDDGSLAKSMIKIFKDKQDGLFHFFCINGAHPPLTIDESSVIKMHLISAIINPSRYLPA</sequence>
<dbReference type="GO" id="GO:0003677">
    <property type="term" value="F:DNA binding"/>
    <property type="evidence" value="ECO:0007669"/>
    <property type="project" value="UniProtKB-KW"/>
</dbReference>
<dbReference type="CDD" id="cd06529">
    <property type="entry name" value="S24_LexA-like"/>
    <property type="match status" value="1"/>
</dbReference>
<evidence type="ECO:0000259" key="4">
    <source>
        <dbReference type="PROSITE" id="PS50943"/>
    </source>
</evidence>
<dbReference type="Gene3D" id="2.10.109.10">
    <property type="entry name" value="Umud Fragment, subunit A"/>
    <property type="match status" value="1"/>
</dbReference>
<dbReference type="Gene3D" id="1.10.260.40">
    <property type="entry name" value="lambda repressor-like DNA-binding domains"/>
    <property type="match status" value="1"/>
</dbReference>
<dbReference type="AlphaFoldDB" id="A0A1H2G332"/>
<dbReference type="STRING" id="364197.SAMN05216296_2002"/>
<dbReference type="PANTHER" id="PTHR40661:SF3">
    <property type="entry name" value="FELS-1 PROPHAGE TRANSCRIPTIONAL REGULATOR"/>
    <property type="match status" value="1"/>
</dbReference>
<dbReference type="Pfam" id="PF00717">
    <property type="entry name" value="Peptidase_S24"/>
    <property type="match status" value="1"/>
</dbReference>
<dbReference type="InterPro" id="IPR010982">
    <property type="entry name" value="Lambda_DNA-bd_dom_sf"/>
</dbReference>
<accession>A0A1H2G332</accession>
<organism evidence="5 6">
    <name type="scientific">Pseudomonas pohangensis</name>
    <dbReference type="NCBI Taxonomy" id="364197"/>
    <lineage>
        <taxon>Bacteria</taxon>
        <taxon>Pseudomonadati</taxon>
        <taxon>Pseudomonadota</taxon>
        <taxon>Gammaproteobacteria</taxon>
        <taxon>Pseudomonadales</taxon>
        <taxon>Pseudomonadaceae</taxon>
        <taxon>Pseudomonas</taxon>
    </lineage>
</organism>
<keyword evidence="6" id="KW-1185">Reference proteome</keyword>
<dbReference type="InterPro" id="IPR015927">
    <property type="entry name" value="Peptidase_S24_S26A/B/C"/>
</dbReference>
<proteinExistence type="predicted"/>
<evidence type="ECO:0000256" key="2">
    <source>
        <dbReference type="ARBA" id="ARBA00023125"/>
    </source>
</evidence>
<dbReference type="SUPFAM" id="SSF47413">
    <property type="entry name" value="lambda repressor-like DNA-binding domains"/>
    <property type="match status" value="1"/>
</dbReference>
<keyword evidence="3" id="KW-0804">Transcription</keyword>